<evidence type="ECO:0000313" key="3">
    <source>
        <dbReference type="Proteomes" id="UP000663866"/>
    </source>
</evidence>
<dbReference type="InterPro" id="IPR012337">
    <property type="entry name" value="RNaseH-like_sf"/>
</dbReference>
<dbReference type="SUPFAM" id="SSF53098">
    <property type="entry name" value="Ribonuclease H-like"/>
    <property type="match status" value="1"/>
</dbReference>
<accession>A0A821CFG0</accession>
<reference evidence="2" key="1">
    <citation type="submission" date="2021-02" db="EMBL/GenBank/DDBJ databases">
        <authorList>
            <person name="Nowell W R."/>
        </authorList>
    </citation>
    <scope>NUCLEOTIDE SEQUENCE</scope>
</reference>
<dbReference type="PANTHER" id="PTHR37984:SF5">
    <property type="entry name" value="PROTEIN NYNRIN-LIKE"/>
    <property type="match status" value="1"/>
</dbReference>
<dbReference type="GO" id="GO:0003676">
    <property type="term" value="F:nucleic acid binding"/>
    <property type="evidence" value="ECO:0007669"/>
    <property type="project" value="InterPro"/>
</dbReference>
<dbReference type="GO" id="GO:0015074">
    <property type="term" value="P:DNA integration"/>
    <property type="evidence" value="ECO:0007669"/>
    <property type="project" value="InterPro"/>
</dbReference>
<dbReference type="Proteomes" id="UP000663866">
    <property type="component" value="Unassembled WGS sequence"/>
</dbReference>
<proteinExistence type="predicted"/>
<evidence type="ECO:0000259" key="1">
    <source>
        <dbReference type="PROSITE" id="PS50994"/>
    </source>
</evidence>
<dbReference type="Gene3D" id="3.30.420.10">
    <property type="entry name" value="Ribonuclease H-like superfamily/Ribonuclease H"/>
    <property type="match status" value="1"/>
</dbReference>
<dbReference type="PANTHER" id="PTHR37984">
    <property type="entry name" value="PROTEIN CBG26694"/>
    <property type="match status" value="1"/>
</dbReference>
<evidence type="ECO:0000313" key="2">
    <source>
        <dbReference type="EMBL" id="CAF4601572.1"/>
    </source>
</evidence>
<feature type="domain" description="Integrase catalytic" evidence="1">
    <location>
        <begin position="1"/>
        <end position="116"/>
    </location>
</feature>
<keyword evidence="3" id="KW-1185">Reference proteome</keyword>
<dbReference type="InterPro" id="IPR001584">
    <property type="entry name" value="Integrase_cat-core"/>
</dbReference>
<name>A0A821CFG0_9BILA</name>
<dbReference type="InterPro" id="IPR050951">
    <property type="entry name" value="Retrovirus_Pol_polyprotein"/>
</dbReference>
<feature type="non-terminal residue" evidence="2">
    <location>
        <position position="1"/>
    </location>
</feature>
<dbReference type="PROSITE" id="PS50994">
    <property type="entry name" value="INTEGRASE"/>
    <property type="match status" value="1"/>
</dbReference>
<gene>
    <name evidence="2" type="ORF">OVN521_LOCUS45197</name>
</gene>
<feature type="non-terminal residue" evidence="2">
    <location>
        <position position="116"/>
    </location>
</feature>
<dbReference type="AlphaFoldDB" id="A0A821CFG0"/>
<sequence length="116" mass="13240">VVTKAVRDNAAQTVVRFLKEDIIAKFGTPRCILTDNRTHFISTVTNELFKQIGTTHLYSTPYHPQTNGQIERYNSSMDAKIAALSNLHKTNWDDQLPFVTFNYNTSIHSSTKHIPF</sequence>
<organism evidence="2 3">
    <name type="scientific">Rotaria magnacalcarata</name>
    <dbReference type="NCBI Taxonomy" id="392030"/>
    <lineage>
        <taxon>Eukaryota</taxon>
        <taxon>Metazoa</taxon>
        <taxon>Spiralia</taxon>
        <taxon>Gnathifera</taxon>
        <taxon>Rotifera</taxon>
        <taxon>Eurotatoria</taxon>
        <taxon>Bdelloidea</taxon>
        <taxon>Philodinida</taxon>
        <taxon>Philodinidae</taxon>
        <taxon>Rotaria</taxon>
    </lineage>
</organism>
<comment type="caution">
    <text evidence="2">The sequence shown here is derived from an EMBL/GenBank/DDBJ whole genome shotgun (WGS) entry which is preliminary data.</text>
</comment>
<protein>
    <recommendedName>
        <fullName evidence="1">Integrase catalytic domain-containing protein</fullName>
    </recommendedName>
</protein>
<dbReference type="EMBL" id="CAJOBG010072885">
    <property type="protein sequence ID" value="CAF4601572.1"/>
    <property type="molecule type" value="Genomic_DNA"/>
</dbReference>
<dbReference type="InterPro" id="IPR036397">
    <property type="entry name" value="RNaseH_sf"/>
</dbReference>